<keyword evidence="2" id="KW-1185">Reference proteome</keyword>
<dbReference type="InterPro" id="IPR029063">
    <property type="entry name" value="SAM-dependent_MTases_sf"/>
</dbReference>
<dbReference type="OrthoDB" id="8300214at2759"/>
<reference evidence="1 2" key="1">
    <citation type="journal article" date="2012" name="New Phytol.">
        <title>Insight into trade-off between wood decay and parasitism from the genome of a fungal forest pathogen.</title>
        <authorList>
            <person name="Olson A."/>
            <person name="Aerts A."/>
            <person name="Asiegbu F."/>
            <person name="Belbahri L."/>
            <person name="Bouzid O."/>
            <person name="Broberg A."/>
            <person name="Canback B."/>
            <person name="Coutinho P.M."/>
            <person name="Cullen D."/>
            <person name="Dalman K."/>
            <person name="Deflorio G."/>
            <person name="van Diepen L.T."/>
            <person name="Dunand C."/>
            <person name="Duplessis S."/>
            <person name="Durling M."/>
            <person name="Gonthier P."/>
            <person name="Grimwood J."/>
            <person name="Fossdal C.G."/>
            <person name="Hansson D."/>
            <person name="Henrissat B."/>
            <person name="Hietala A."/>
            <person name="Himmelstrand K."/>
            <person name="Hoffmeister D."/>
            <person name="Hogberg N."/>
            <person name="James T.Y."/>
            <person name="Karlsson M."/>
            <person name="Kohler A."/>
            <person name="Kues U."/>
            <person name="Lee Y.H."/>
            <person name="Lin Y.C."/>
            <person name="Lind M."/>
            <person name="Lindquist E."/>
            <person name="Lombard V."/>
            <person name="Lucas S."/>
            <person name="Lunden K."/>
            <person name="Morin E."/>
            <person name="Murat C."/>
            <person name="Park J."/>
            <person name="Raffaello T."/>
            <person name="Rouze P."/>
            <person name="Salamov A."/>
            <person name="Schmutz J."/>
            <person name="Solheim H."/>
            <person name="Stahlberg J."/>
            <person name="Velez H."/>
            <person name="de Vries R.P."/>
            <person name="Wiebenga A."/>
            <person name="Woodward S."/>
            <person name="Yakovlev I."/>
            <person name="Garbelotto M."/>
            <person name="Martin F."/>
            <person name="Grigoriev I.V."/>
            <person name="Stenlid J."/>
        </authorList>
    </citation>
    <scope>NUCLEOTIDE SEQUENCE [LARGE SCALE GENOMIC DNA]</scope>
    <source>
        <strain evidence="1 2">TC 32-1</strain>
    </source>
</reference>
<dbReference type="EMBL" id="KI925467">
    <property type="protein sequence ID" value="ETW74630.1"/>
    <property type="molecule type" value="Genomic_DNA"/>
</dbReference>
<dbReference type="SUPFAM" id="SSF53335">
    <property type="entry name" value="S-adenosyl-L-methionine-dependent methyltransferases"/>
    <property type="match status" value="1"/>
</dbReference>
<dbReference type="HOGENOM" id="CLU_104757_0_0_1"/>
<name>W4JNI8_HETIT</name>
<evidence type="ECO:0000313" key="1">
    <source>
        <dbReference type="EMBL" id="ETW74630.1"/>
    </source>
</evidence>
<dbReference type="Gene3D" id="3.40.50.150">
    <property type="entry name" value="Vaccinia Virus protein VP39"/>
    <property type="match status" value="1"/>
</dbReference>
<dbReference type="AlphaFoldDB" id="W4JNI8"/>
<dbReference type="RefSeq" id="XP_009553129.1">
    <property type="nucleotide sequence ID" value="XM_009554834.1"/>
</dbReference>
<dbReference type="STRING" id="747525.W4JNI8"/>
<gene>
    <name evidence="1" type="ORF">HETIRDRAFT_456205</name>
</gene>
<sequence length="178" mass="18546">MSAAAARPPTLPAPFSPDTVAGLCLHEPKHFKVQLQSTAHRAAIIAHWVIPAGARGDTTAVLAELVGETGHVTGVDPGALDYGSPFTLGQAQAHLSAGPLGPRITWAHADPLAFLAARAPDAPPFDVAVLSLCTWYFASPRVLSALLAALAPHATRLCVAEWSLSAARPVWCAEFVHA</sequence>
<dbReference type="eggNOG" id="ENOG502S50U">
    <property type="taxonomic scope" value="Eukaryota"/>
</dbReference>
<accession>W4JNI8</accession>
<dbReference type="InParanoid" id="W4JNI8"/>
<evidence type="ECO:0000313" key="2">
    <source>
        <dbReference type="Proteomes" id="UP000030671"/>
    </source>
</evidence>
<protein>
    <recommendedName>
        <fullName evidence="3">Methyltransferase domain-containing protein</fullName>
    </recommendedName>
</protein>
<dbReference type="KEGG" id="hir:HETIRDRAFT_456205"/>
<proteinExistence type="predicted"/>
<dbReference type="GeneID" id="20676714"/>
<dbReference type="Proteomes" id="UP000030671">
    <property type="component" value="Unassembled WGS sequence"/>
</dbReference>
<organism evidence="1 2">
    <name type="scientific">Heterobasidion irregulare (strain TC 32-1)</name>
    <dbReference type="NCBI Taxonomy" id="747525"/>
    <lineage>
        <taxon>Eukaryota</taxon>
        <taxon>Fungi</taxon>
        <taxon>Dikarya</taxon>
        <taxon>Basidiomycota</taxon>
        <taxon>Agaricomycotina</taxon>
        <taxon>Agaricomycetes</taxon>
        <taxon>Russulales</taxon>
        <taxon>Bondarzewiaceae</taxon>
        <taxon>Heterobasidion</taxon>
        <taxon>Heterobasidion annosum species complex</taxon>
    </lineage>
</organism>
<evidence type="ECO:0008006" key="3">
    <source>
        <dbReference type="Google" id="ProtNLM"/>
    </source>
</evidence>